<sequence length="388" mass="43222">MASQEARVVPLNPQADPEAGLQGEENQNATKKGFSGSWVVYVIGAFALLSAVCICSAFFSFPSSCDIFSSCATITVLSVKKWHYAGWQKCDAILKNAKVNLITSEDIEDPTLKEALLNLGAESSSADLKMLNAFIKENDVDLITFGMEEGKIGPMLDLKKKGWPLAAPMTSQGLSSSEDFYKLEDKIQLQQTLEENGLGDYTIKSYDANTIVTCPDTPPASSPDPTPGRCSPAKDGPADLDFPLMVKPVQGVGGAYKKALYRKDWVVSKFEDSFHFVYSEDHGGYLKVRVIRDEYKTDDAVAHYKPERKRTTLDDPAEFPPGMKDAFESFLKKMHYRGIGCFDLKYKNSDFSKPRVMELNPRICGSMNNFEDYGSWFRTWARLYVAKD</sequence>
<organism evidence="3">
    <name type="scientific">Chromera velia CCMP2878</name>
    <dbReference type="NCBI Taxonomy" id="1169474"/>
    <lineage>
        <taxon>Eukaryota</taxon>
        <taxon>Sar</taxon>
        <taxon>Alveolata</taxon>
        <taxon>Colpodellida</taxon>
        <taxon>Chromeraceae</taxon>
        <taxon>Chromera</taxon>
    </lineage>
</organism>
<keyword evidence="2" id="KW-1133">Transmembrane helix</keyword>
<feature type="region of interest" description="Disordered" evidence="1">
    <location>
        <begin position="214"/>
        <end position="235"/>
    </location>
</feature>
<dbReference type="VEuPathDB" id="CryptoDB:Cvel_23665"/>
<dbReference type="EMBL" id="CDMZ01001618">
    <property type="protein sequence ID" value="CEM35233.1"/>
    <property type="molecule type" value="Genomic_DNA"/>
</dbReference>
<keyword evidence="2" id="KW-0472">Membrane</keyword>
<accession>A0A0G4GWA5</accession>
<gene>
    <name evidence="3" type="ORF">Cvel_23665</name>
</gene>
<keyword evidence="2" id="KW-0812">Transmembrane</keyword>
<feature type="region of interest" description="Disordered" evidence="1">
    <location>
        <begin position="1"/>
        <end position="25"/>
    </location>
</feature>
<evidence type="ECO:0000256" key="2">
    <source>
        <dbReference type="SAM" id="Phobius"/>
    </source>
</evidence>
<feature type="transmembrane region" description="Helical" evidence="2">
    <location>
        <begin position="38"/>
        <end position="61"/>
    </location>
</feature>
<reference evidence="3" key="1">
    <citation type="submission" date="2014-11" db="EMBL/GenBank/DDBJ databases">
        <authorList>
            <person name="Otto D Thomas"/>
            <person name="Naeem Raeece"/>
        </authorList>
    </citation>
    <scope>NUCLEOTIDE SEQUENCE</scope>
</reference>
<evidence type="ECO:0008006" key="4">
    <source>
        <dbReference type="Google" id="ProtNLM"/>
    </source>
</evidence>
<dbReference type="SUPFAM" id="SSF56059">
    <property type="entry name" value="Glutathione synthetase ATP-binding domain-like"/>
    <property type="match status" value="1"/>
</dbReference>
<evidence type="ECO:0000256" key="1">
    <source>
        <dbReference type="SAM" id="MobiDB-lite"/>
    </source>
</evidence>
<dbReference type="AlphaFoldDB" id="A0A0G4GWA5"/>
<evidence type="ECO:0000313" key="3">
    <source>
        <dbReference type="EMBL" id="CEM35233.1"/>
    </source>
</evidence>
<feature type="compositionally biased region" description="Pro residues" evidence="1">
    <location>
        <begin position="216"/>
        <end position="226"/>
    </location>
</feature>
<dbReference type="PhylomeDB" id="A0A0G4GWA5"/>
<name>A0A0G4GWA5_9ALVE</name>
<protein>
    <recommendedName>
        <fullName evidence="4">ATP-grasp domain-containing protein</fullName>
    </recommendedName>
</protein>
<proteinExistence type="predicted"/>